<evidence type="ECO:0000256" key="1">
    <source>
        <dbReference type="ARBA" id="ARBA00004383"/>
    </source>
</evidence>
<protein>
    <submittedName>
        <fullName evidence="12">TonB family protein</fullName>
    </submittedName>
</protein>
<dbReference type="InterPro" id="IPR051045">
    <property type="entry name" value="TonB-dependent_transducer"/>
</dbReference>
<keyword evidence="7" id="KW-0653">Protein transport</keyword>
<feature type="transmembrane region" description="Helical" evidence="10">
    <location>
        <begin position="6"/>
        <end position="25"/>
    </location>
</feature>
<keyword evidence="4" id="KW-1003">Cell membrane</keyword>
<evidence type="ECO:0000256" key="8">
    <source>
        <dbReference type="ARBA" id="ARBA00022989"/>
    </source>
</evidence>
<evidence type="ECO:0000256" key="5">
    <source>
        <dbReference type="ARBA" id="ARBA00022519"/>
    </source>
</evidence>
<comment type="caution">
    <text evidence="12">The sequence shown here is derived from an EMBL/GenBank/DDBJ whole genome shotgun (WGS) entry which is preliminary data.</text>
</comment>
<dbReference type="InterPro" id="IPR037066">
    <property type="entry name" value="Plug_dom_sf"/>
</dbReference>
<evidence type="ECO:0000256" key="10">
    <source>
        <dbReference type="SAM" id="Phobius"/>
    </source>
</evidence>
<dbReference type="InterPro" id="IPR037682">
    <property type="entry name" value="TonB_C"/>
</dbReference>
<dbReference type="GO" id="GO:0055085">
    <property type="term" value="P:transmembrane transport"/>
    <property type="evidence" value="ECO:0007669"/>
    <property type="project" value="InterPro"/>
</dbReference>
<keyword evidence="8 10" id="KW-1133">Transmembrane helix</keyword>
<accession>A0A4R5MIX8</accession>
<keyword evidence="9 10" id="KW-0472">Membrane</keyword>
<evidence type="ECO:0000256" key="6">
    <source>
        <dbReference type="ARBA" id="ARBA00022692"/>
    </source>
</evidence>
<keyword evidence="5" id="KW-0997">Cell inner membrane</keyword>
<dbReference type="GO" id="GO:0031992">
    <property type="term" value="F:energy transducer activity"/>
    <property type="evidence" value="ECO:0007669"/>
    <property type="project" value="TreeGrafter"/>
</dbReference>
<gene>
    <name evidence="12" type="ORF">EZJ43_13590</name>
</gene>
<dbReference type="Gene3D" id="2.170.130.10">
    <property type="entry name" value="TonB-dependent receptor, plug domain"/>
    <property type="match status" value="2"/>
</dbReference>
<evidence type="ECO:0000256" key="3">
    <source>
        <dbReference type="ARBA" id="ARBA00022448"/>
    </source>
</evidence>
<organism evidence="12 13">
    <name type="scientific">Pedobacter changchengzhani</name>
    <dbReference type="NCBI Taxonomy" id="2529274"/>
    <lineage>
        <taxon>Bacteria</taxon>
        <taxon>Pseudomonadati</taxon>
        <taxon>Bacteroidota</taxon>
        <taxon>Sphingobacteriia</taxon>
        <taxon>Sphingobacteriales</taxon>
        <taxon>Sphingobacteriaceae</taxon>
        <taxon>Pedobacter</taxon>
    </lineage>
</organism>
<feature type="transmembrane region" description="Helical" evidence="10">
    <location>
        <begin position="88"/>
        <end position="109"/>
    </location>
</feature>
<dbReference type="Proteomes" id="UP000295668">
    <property type="component" value="Unassembled WGS sequence"/>
</dbReference>
<dbReference type="RefSeq" id="WP_133263265.1">
    <property type="nucleotide sequence ID" value="NZ_SJCY01000010.1"/>
</dbReference>
<evidence type="ECO:0000256" key="2">
    <source>
        <dbReference type="ARBA" id="ARBA00006555"/>
    </source>
</evidence>
<dbReference type="SUPFAM" id="SSF56935">
    <property type="entry name" value="Porins"/>
    <property type="match status" value="1"/>
</dbReference>
<dbReference type="GO" id="GO:0015031">
    <property type="term" value="P:protein transport"/>
    <property type="evidence" value="ECO:0007669"/>
    <property type="project" value="UniProtKB-KW"/>
</dbReference>
<keyword evidence="3" id="KW-0813">Transport</keyword>
<dbReference type="NCBIfam" id="TIGR01352">
    <property type="entry name" value="tonB_Cterm"/>
    <property type="match status" value="1"/>
</dbReference>
<dbReference type="Pfam" id="PF03544">
    <property type="entry name" value="TonB_C"/>
    <property type="match status" value="1"/>
</dbReference>
<dbReference type="Pfam" id="PF05569">
    <property type="entry name" value="Peptidase_M56"/>
    <property type="match status" value="1"/>
</dbReference>
<dbReference type="Gene3D" id="3.30.1150.10">
    <property type="match status" value="1"/>
</dbReference>
<dbReference type="GO" id="GO:0098797">
    <property type="term" value="C:plasma membrane protein complex"/>
    <property type="evidence" value="ECO:0007669"/>
    <property type="project" value="TreeGrafter"/>
</dbReference>
<dbReference type="AlphaFoldDB" id="A0A4R5MIX8"/>
<proteinExistence type="inferred from homology"/>
<evidence type="ECO:0000256" key="9">
    <source>
        <dbReference type="ARBA" id="ARBA00023136"/>
    </source>
</evidence>
<dbReference type="PROSITE" id="PS52015">
    <property type="entry name" value="TONB_CTD"/>
    <property type="match status" value="1"/>
</dbReference>
<dbReference type="InterPro" id="IPR006260">
    <property type="entry name" value="TonB/TolA_C"/>
</dbReference>
<dbReference type="PANTHER" id="PTHR33446">
    <property type="entry name" value="PROTEIN TONB-RELATED"/>
    <property type="match status" value="1"/>
</dbReference>
<name>A0A4R5MIX8_9SPHI</name>
<dbReference type="InterPro" id="IPR008756">
    <property type="entry name" value="Peptidase_M56"/>
</dbReference>
<reference evidence="12 13" key="1">
    <citation type="submission" date="2019-02" db="EMBL/GenBank/DDBJ databases">
        <title>Pedobacter sp. nov., a novel speices isolated from soil of pinguins habitat in Antarcitica.</title>
        <authorList>
            <person name="He R.-H."/>
        </authorList>
    </citation>
    <scope>NUCLEOTIDE SEQUENCE [LARGE SCALE GENOMIC DNA]</scope>
    <source>
        <strain evidence="12 13">E01020</strain>
    </source>
</reference>
<evidence type="ECO:0000313" key="13">
    <source>
        <dbReference type="Proteomes" id="UP000295668"/>
    </source>
</evidence>
<dbReference type="PANTHER" id="PTHR33446:SF2">
    <property type="entry name" value="PROTEIN TONB"/>
    <property type="match status" value="1"/>
</dbReference>
<sequence length="628" mass="70087">MNIAHYLIQVNLYLLAFYALYALLLSKETYFVINRIYLVSAGILSLLIPYIKLDWFAKDEVHQQVYISIDQLLAQGVIVADAEQHFNWGLLLATLYVFGIIFFAAKLIFRLLRLKKLFKVGRSEQAFSFLNRKVVSSCLPQQATINHHENIHIKQFHTLDVLFFEFLGIINWFNPVSYLFKNEVKNLHEYLADEETARLQSDKQTYSLLLLSHALKVSPSTLTNSFFNKSMLKKRIYMLHKQRSAKVAILKYGLFVPLFGLALVLSSSTLNKSKRILAITNQIPLNNFADVKNALSTPIAVAESFTTSKNQEPKNQKSMKNTLKAAVLALAGLTAQHSLAQTTDSTKFEIKNAKTGEIVKTTNLLIGGTKNSPLYIVDGVIADKDAVGKIGPASIKSIDVLKDKTATDLYGEKGKYGVILITTKKNTKSQNTENFATALKNENLTVSSDDLPKSINAMFILDGKVISKAEMENLDPNTILSLNVLKGASAVAAYGKKGENGVVLITSINKNISYRLDTKQEKIYDFVSIDKQPEFPGGIGAFYNYVGKNLKYPAEAVKNNIQGKVFLSFIVERNGDLTDITVTKGLSPECDKEALRVISNSEKWNPGIQNGKPVRVKYNIALNFKLNK</sequence>
<feature type="transmembrane region" description="Helical" evidence="10">
    <location>
        <begin position="32"/>
        <end position="51"/>
    </location>
</feature>
<comment type="similarity">
    <text evidence="2">Belongs to the TonB family.</text>
</comment>
<dbReference type="OrthoDB" id="649093at2"/>
<evidence type="ECO:0000256" key="4">
    <source>
        <dbReference type="ARBA" id="ARBA00022475"/>
    </source>
</evidence>
<keyword evidence="13" id="KW-1185">Reference proteome</keyword>
<evidence type="ECO:0000313" key="12">
    <source>
        <dbReference type="EMBL" id="TDG35336.1"/>
    </source>
</evidence>
<keyword evidence="6 10" id="KW-0812">Transmembrane</keyword>
<dbReference type="SUPFAM" id="SSF74653">
    <property type="entry name" value="TolA/TonB C-terminal domain"/>
    <property type="match status" value="1"/>
</dbReference>
<evidence type="ECO:0000256" key="7">
    <source>
        <dbReference type="ARBA" id="ARBA00022927"/>
    </source>
</evidence>
<comment type="subcellular location">
    <subcellularLocation>
        <location evidence="1">Cell inner membrane</location>
        <topology evidence="1">Single-pass membrane protein</topology>
        <orientation evidence="1">Periplasmic side</orientation>
    </subcellularLocation>
</comment>
<dbReference type="EMBL" id="SJCY01000010">
    <property type="protein sequence ID" value="TDG35336.1"/>
    <property type="molecule type" value="Genomic_DNA"/>
</dbReference>
<feature type="domain" description="TonB C-terminal" evidence="11">
    <location>
        <begin position="537"/>
        <end position="628"/>
    </location>
</feature>
<feature type="transmembrane region" description="Helical" evidence="10">
    <location>
        <begin position="248"/>
        <end position="266"/>
    </location>
</feature>
<evidence type="ECO:0000259" key="11">
    <source>
        <dbReference type="PROSITE" id="PS52015"/>
    </source>
</evidence>